<protein>
    <submittedName>
        <fullName evidence="1">Uncharacterized protein</fullName>
    </submittedName>
</protein>
<reference evidence="1" key="1">
    <citation type="submission" date="2022-11" db="EMBL/GenBank/DDBJ databases">
        <title>Centuries of genome instability and evolution in soft-shell clam transmissible cancer (bioRxiv).</title>
        <authorList>
            <person name="Hart S.F.M."/>
            <person name="Yonemitsu M.A."/>
            <person name="Giersch R.M."/>
            <person name="Beal B.F."/>
            <person name="Arriagada G."/>
            <person name="Davis B.W."/>
            <person name="Ostrander E.A."/>
            <person name="Goff S.P."/>
            <person name="Metzger M.J."/>
        </authorList>
    </citation>
    <scope>NUCLEOTIDE SEQUENCE</scope>
    <source>
        <strain evidence="1">MELC-2E11</strain>
        <tissue evidence="1">Siphon/mantle</tissue>
    </source>
</reference>
<name>A0ABY7EG70_MYAAR</name>
<keyword evidence="2" id="KW-1185">Reference proteome</keyword>
<sequence length="54" mass="6406">MVITFRVMKKSGQSYKRWSPSSEMMSAYHQCSLWNGCLMPLCSRHNIDLKPQRR</sequence>
<evidence type="ECO:0000313" key="2">
    <source>
        <dbReference type="Proteomes" id="UP001164746"/>
    </source>
</evidence>
<dbReference type="EMBL" id="CP111017">
    <property type="protein sequence ID" value="WAR07791.1"/>
    <property type="molecule type" value="Genomic_DNA"/>
</dbReference>
<dbReference type="Proteomes" id="UP001164746">
    <property type="component" value="Chromosome 6"/>
</dbReference>
<proteinExistence type="predicted"/>
<evidence type="ECO:0000313" key="1">
    <source>
        <dbReference type="EMBL" id="WAR07791.1"/>
    </source>
</evidence>
<gene>
    <name evidence="1" type="ORF">MAR_017749</name>
</gene>
<organism evidence="1 2">
    <name type="scientific">Mya arenaria</name>
    <name type="common">Soft-shell clam</name>
    <dbReference type="NCBI Taxonomy" id="6604"/>
    <lineage>
        <taxon>Eukaryota</taxon>
        <taxon>Metazoa</taxon>
        <taxon>Spiralia</taxon>
        <taxon>Lophotrochozoa</taxon>
        <taxon>Mollusca</taxon>
        <taxon>Bivalvia</taxon>
        <taxon>Autobranchia</taxon>
        <taxon>Heteroconchia</taxon>
        <taxon>Euheterodonta</taxon>
        <taxon>Imparidentia</taxon>
        <taxon>Neoheterodontei</taxon>
        <taxon>Myida</taxon>
        <taxon>Myoidea</taxon>
        <taxon>Myidae</taxon>
        <taxon>Mya</taxon>
    </lineage>
</organism>
<accession>A0ABY7EG70</accession>